<protein>
    <recommendedName>
        <fullName evidence="3">ParB/Sulfiredoxin domain-containing protein</fullName>
    </recommendedName>
</protein>
<dbReference type="RefSeq" id="WP_344149579.1">
    <property type="nucleotide sequence ID" value="NZ_BAAANF010000008.1"/>
</dbReference>
<comment type="caution">
    <text evidence="1">The sequence shown here is derived from an EMBL/GenBank/DDBJ whole genome shotgun (WGS) entry which is preliminary data.</text>
</comment>
<sequence length="136" mass="15676">MNRKPFPLPIPPILRPYILDFHWDLERLHALELPTTEFVVAELAHHLDLPFWAYNGRPFQVTPHEVAANPNRYHAQFARTLAADLNHPIDAVRREDGRITILDGIHRLLKAELVTQPLLSARLLNSTQFDDIAVRP</sequence>
<accession>A0ABP4SYY0</accession>
<dbReference type="Proteomes" id="UP001500280">
    <property type="component" value="Unassembled WGS sequence"/>
</dbReference>
<organism evidence="1 2">
    <name type="scientific">Kribbella yunnanensis</name>
    <dbReference type="NCBI Taxonomy" id="190194"/>
    <lineage>
        <taxon>Bacteria</taxon>
        <taxon>Bacillati</taxon>
        <taxon>Actinomycetota</taxon>
        <taxon>Actinomycetes</taxon>
        <taxon>Propionibacteriales</taxon>
        <taxon>Kribbellaceae</taxon>
        <taxon>Kribbella</taxon>
    </lineage>
</organism>
<evidence type="ECO:0000313" key="2">
    <source>
        <dbReference type="Proteomes" id="UP001500280"/>
    </source>
</evidence>
<proteinExistence type="predicted"/>
<evidence type="ECO:0008006" key="3">
    <source>
        <dbReference type="Google" id="ProtNLM"/>
    </source>
</evidence>
<gene>
    <name evidence="1" type="ORF">GCM10009745_24270</name>
</gene>
<dbReference type="EMBL" id="BAAANF010000008">
    <property type="protein sequence ID" value="GAA1679529.1"/>
    <property type="molecule type" value="Genomic_DNA"/>
</dbReference>
<reference evidence="2" key="1">
    <citation type="journal article" date="2019" name="Int. J. Syst. Evol. Microbiol.">
        <title>The Global Catalogue of Microorganisms (GCM) 10K type strain sequencing project: providing services to taxonomists for standard genome sequencing and annotation.</title>
        <authorList>
            <consortium name="The Broad Institute Genomics Platform"/>
            <consortium name="The Broad Institute Genome Sequencing Center for Infectious Disease"/>
            <person name="Wu L."/>
            <person name="Ma J."/>
        </authorList>
    </citation>
    <scope>NUCLEOTIDE SEQUENCE [LARGE SCALE GENOMIC DNA]</scope>
    <source>
        <strain evidence="2">JCM 14307</strain>
    </source>
</reference>
<evidence type="ECO:0000313" key="1">
    <source>
        <dbReference type="EMBL" id="GAA1679529.1"/>
    </source>
</evidence>
<name>A0ABP4SYY0_9ACTN</name>
<keyword evidence="2" id="KW-1185">Reference proteome</keyword>